<name>A0A7W8JZW1_9DEIO</name>
<dbReference type="AlphaFoldDB" id="A0A7W8JZW1"/>
<dbReference type="Proteomes" id="UP000552709">
    <property type="component" value="Unassembled WGS sequence"/>
</dbReference>
<evidence type="ECO:0000313" key="2">
    <source>
        <dbReference type="EMBL" id="MBB5366290.1"/>
    </source>
</evidence>
<organism evidence="2 3">
    <name type="scientific">Deinococcus humi</name>
    <dbReference type="NCBI Taxonomy" id="662880"/>
    <lineage>
        <taxon>Bacteria</taxon>
        <taxon>Thermotogati</taxon>
        <taxon>Deinococcota</taxon>
        <taxon>Deinococci</taxon>
        <taxon>Deinococcales</taxon>
        <taxon>Deinococcaceae</taxon>
        <taxon>Deinococcus</taxon>
    </lineage>
</organism>
<sequence>MKSRSDLINDLGQGATILPNIIAPQTRSSSPQRFRSCSSLRHCFSPRNACNRRNPAAVTSGSGSSRNPRNSRNVRPSRAEGLPDPRHRCLLIWRHRQPPAHLAVRVARNRKGPHDHPALLCPDELPQSDACCREPGDASCMTFTSLLNLEKAIWFFQTVTIKGGELTPIVDRSLYDSRLCALREGLPPMPRLGFHLARVGTVANRLCRKARQACASARPSASCACCCSARVAARSRYRSAMTLTATLNSARPMPI</sequence>
<gene>
    <name evidence="2" type="ORF">HNQ08_005419</name>
</gene>
<comment type="caution">
    <text evidence="2">The sequence shown here is derived from an EMBL/GenBank/DDBJ whole genome shotgun (WGS) entry which is preliminary data.</text>
</comment>
<accession>A0A7W8JZW1</accession>
<reference evidence="2 3" key="1">
    <citation type="submission" date="2020-08" db="EMBL/GenBank/DDBJ databases">
        <title>Genomic Encyclopedia of Type Strains, Phase IV (KMG-IV): sequencing the most valuable type-strain genomes for metagenomic binning, comparative biology and taxonomic classification.</title>
        <authorList>
            <person name="Goeker M."/>
        </authorList>
    </citation>
    <scope>NUCLEOTIDE SEQUENCE [LARGE SCALE GENOMIC DNA]</scope>
    <source>
        <strain evidence="2 3">DSM 27939</strain>
    </source>
</reference>
<dbReference type="EMBL" id="JACHFL010000034">
    <property type="protein sequence ID" value="MBB5366290.1"/>
    <property type="molecule type" value="Genomic_DNA"/>
</dbReference>
<protein>
    <submittedName>
        <fullName evidence="2">Uncharacterized protein</fullName>
    </submittedName>
</protein>
<feature type="region of interest" description="Disordered" evidence="1">
    <location>
        <begin position="54"/>
        <end position="83"/>
    </location>
</feature>
<keyword evidence="3" id="KW-1185">Reference proteome</keyword>
<evidence type="ECO:0000256" key="1">
    <source>
        <dbReference type="SAM" id="MobiDB-lite"/>
    </source>
</evidence>
<proteinExistence type="predicted"/>
<evidence type="ECO:0000313" key="3">
    <source>
        <dbReference type="Proteomes" id="UP000552709"/>
    </source>
</evidence>
<feature type="compositionally biased region" description="Low complexity" evidence="1">
    <location>
        <begin position="60"/>
        <end position="76"/>
    </location>
</feature>